<reference evidence="2 3" key="1">
    <citation type="submission" date="2024-11" db="EMBL/GenBank/DDBJ databases">
        <title>Chromosome-level genome assembly of Eucalyptus globulus Labill. provides insights into its genome evolution.</title>
        <authorList>
            <person name="Li X."/>
        </authorList>
    </citation>
    <scope>NUCLEOTIDE SEQUENCE [LARGE SCALE GENOMIC DNA]</scope>
    <source>
        <strain evidence="2">CL2024</strain>
        <tissue evidence="2">Fresh tender leaves</tissue>
    </source>
</reference>
<feature type="compositionally biased region" description="Polar residues" evidence="1">
    <location>
        <begin position="106"/>
        <end position="116"/>
    </location>
</feature>
<dbReference type="Proteomes" id="UP001634007">
    <property type="component" value="Unassembled WGS sequence"/>
</dbReference>
<dbReference type="EMBL" id="JBJKBG010000006">
    <property type="protein sequence ID" value="KAL3735428.1"/>
    <property type="molecule type" value="Genomic_DNA"/>
</dbReference>
<evidence type="ECO:0000256" key="1">
    <source>
        <dbReference type="SAM" id="MobiDB-lite"/>
    </source>
</evidence>
<protein>
    <submittedName>
        <fullName evidence="2">Uncharacterized protein</fullName>
    </submittedName>
</protein>
<sequence>MEGSGGTPAHAPLHPWVLVQEAVKAILSCLGLETTHDHPDVPPLKPQDSSPPPSTVEADDPPSSTAAELDPPSKPSDPIGDDDPPTTAEVGDSPDTFAPSAVSRPPINTGSGAQTN</sequence>
<dbReference type="AlphaFoldDB" id="A0ABD3KB56"/>
<proteinExistence type="predicted"/>
<evidence type="ECO:0000313" key="2">
    <source>
        <dbReference type="EMBL" id="KAL3735428.1"/>
    </source>
</evidence>
<keyword evidence="3" id="KW-1185">Reference proteome</keyword>
<accession>A0ABD3KB56</accession>
<gene>
    <name evidence="2" type="ORF">ACJRO7_024543</name>
</gene>
<name>A0ABD3KB56_EUCGL</name>
<comment type="caution">
    <text evidence="2">The sequence shown here is derived from an EMBL/GenBank/DDBJ whole genome shotgun (WGS) entry which is preliminary data.</text>
</comment>
<organism evidence="2 3">
    <name type="scientific">Eucalyptus globulus</name>
    <name type="common">Tasmanian blue gum</name>
    <dbReference type="NCBI Taxonomy" id="34317"/>
    <lineage>
        <taxon>Eukaryota</taxon>
        <taxon>Viridiplantae</taxon>
        <taxon>Streptophyta</taxon>
        <taxon>Embryophyta</taxon>
        <taxon>Tracheophyta</taxon>
        <taxon>Spermatophyta</taxon>
        <taxon>Magnoliopsida</taxon>
        <taxon>eudicotyledons</taxon>
        <taxon>Gunneridae</taxon>
        <taxon>Pentapetalae</taxon>
        <taxon>rosids</taxon>
        <taxon>malvids</taxon>
        <taxon>Myrtales</taxon>
        <taxon>Myrtaceae</taxon>
        <taxon>Myrtoideae</taxon>
        <taxon>Eucalypteae</taxon>
        <taxon>Eucalyptus</taxon>
    </lineage>
</organism>
<feature type="region of interest" description="Disordered" evidence="1">
    <location>
        <begin position="33"/>
        <end position="116"/>
    </location>
</feature>
<evidence type="ECO:0000313" key="3">
    <source>
        <dbReference type="Proteomes" id="UP001634007"/>
    </source>
</evidence>
<feature type="compositionally biased region" description="Pro residues" evidence="1">
    <location>
        <begin position="41"/>
        <end position="54"/>
    </location>
</feature>